<keyword evidence="6" id="KW-0408">Iron</keyword>
<proteinExistence type="predicted"/>
<dbReference type="Proteomes" id="UP001500631">
    <property type="component" value="Unassembled WGS sequence"/>
</dbReference>
<organism evidence="10 11">
    <name type="scientific">Wohlfahrtiimonas larvae</name>
    <dbReference type="NCBI Taxonomy" id="1157986"/>
    <lineage>
        <taxon>Bacteria</taxon>
        <taxon>Pseudomonadati</taxon>
        <taxon>Pseudomonadota</taxon>
        <taxon>Gammaproteobacteria</taxon>
        <taxon>Cardiobacteriales</taxon>
        <taxon>Ignatzschineriaceae</taxon>
        <taxon>Wohlfahrtiimonas</taxon>
    </lineage>
</organism>
<dbReference type="Pfam" id="PF01565">
    <property type="entry name" value="FAD_binding_4"/>
    <property type="match status" value="1"/>
</dbReference>
<dbReference type="PROSITE" id="PS51387">
    <property type="entry name" value="FAD_PCMH"/>
    <property type="match status" value="1"/>
</dbReference>
<name>A0ABP9MLM6_9GAMM</name>
<dbReference type="PANTHER" id="PTHR11748:SF119">
    <property type="entry name" value="D-2-HYDROXYGLUTARATE DEHYDROGENASE"/>
    <property type="match status" value="1"/>
</dbReference>
<protein>
    <submittedName>
        <fullName evidence="10">FAD-binding and (Fe-S)-binding domain-containing protein</fullName>
    </submittedName>
</protein>
<evidence type="ECO:0000256" key="3">
    <source>
        <dbReference type="ARBA" id="ARBA00022723"/>
    </source>
</evidence>
<keyword evidence="4" id="KW-0274">FAD</keyword>
<dbReference type="Gene3D" id="1.10.1060.10">
    <property type="entry name" value="Alpha-helical ferredoxin"/>
    <property type="match status" value="1"/>
</dbReference>
<dbReference type="InterPro" id="IPR017900">
    <property type="entry name" value="4Fe4S_Fe_S_CS"/>
</dbReference>
<evidence type="ECO:0000259" key="9">
    <source>
        <dbReference type="PROSITE" id="PS51387"/>
    </source>
</evidence>
<dbReference type="Gene3D" id="3.30.70.2740">
    <property type="match status" value="1"/>
</dbReference>
<dbReference type="InterPro" id="IPR006094">
    <property type="entry name" value="Oxid_FAD_bind_N"/>
</dbReference>
<dbReference type="SUPFAM" id="SSF56176">
    <property type="entry name" value="FAD-binding/transporter-associated domain-like"/>
    <property type="match status" value="1"/>
</dbReference>
<dbReference type="PROSITE" id="PS51379">
    <property type="entry name" value="4FE4S_FER_2"/>
    <property type="match status" value="1"/>
</dbReference>
<dbReference type="PANTHER" id="PTHR11748">
    <property type="entry name" value="D-LACTATE DEHYDROGENASE"/>
    <property type="match status" value="1"/>
</dbReference>
<dbReference type="InterPro" id="IPR016171">
    <property type="entry name" value="Vanillyl_alc_oxidase_C-sub2"/>
</dbReference>
<evidence type="ECO:0000256" key="5">
    <source>
        <dbReference type="ARBA" id="ARBA00023002"/>
    </source>
</evidence>
<evidence type="ECO:0000256" key="1">
    <source>
        <dbReference type="ARBA" id="ARBA00001974"/>
    </source>
</evidence>
<reference evidence="11" key="1">
    <citation type="journal article" date="2019" name="Int. J. Syst. Evol. Microbiol.">
        <title>The Global Catalogue of Microorganisms (GCM) 10K type strain sequencing project: providing services to taxonomists for standard genome sequencing and annotation.</title>
        <authorList>
            <consortium name="The Broad Institute Genomics Platform"/>
            <consortium name="The Broad Institute Genome Sequencing Center for Infectious Disease"/>
            <person name="Wu L."/>
            <person name="Ma J."/>
        </authorList>
    </citation>
    <scope>NUCLEOTIDE SEQUENCE [LARGE SCALE GENOMIC DNA]</scope>
    <source>
        <strain evidence="11">JCM 18424</strain>
    </source>
</reference>
<evidence type="ECO:0000256" key="2">
    <source>
        <dbReference type="ARBA" id="ARBA00022630"/>
    </source>
</evidence>
<dbReference type="InterPro" id="IPR004113">
    <property type="entry name" value="FAD-bd_oxidored_4_C"/>
</dbReference>
<evidence type="ECO:0000256" key="4">
    <source>
        <dbReference type="ARBA" id="ARBA00022827"/>
    </source>
</evidence>
<gene>
    <name evidence="10" type="ORF">GCM10023338_10200</name>
</gene>
<dbReference type="PROSITE" id="PS00198">
    <property type="entry name" value="4FE4S_FER_1"/>
    <property type="match status" value="1"/>
</dbReference>
<dbReference type="RefSeq" id="WP_077925167.1">
    <property type="nucleotide sequence ID" value="NZ_BAABKE010000003.1"/>
</dbReference>
<dbReference type="Gene3D" id="1.10.45.10">
    <property type="entry name" value="Vanillyl-alcohol Oxidase, Chain A, domain 4"/>
    <property type="match status" value="1"/>
</dbReference>
<dbReference type="InterPro" id="IPR016169">
    <property type="entry name" value="FAD-bd_PCMH_sub2"/>
</dbReference>
<keyword evidence="3" id="KW-0479">Metal-binding</keyword>
<evidence type="ECO:0000256" key="7">
    <source>
        <dbReference type="ARBA" id="ARBA00023014"/>
    </source>
</evidence>
<dbReference type="Pfam" id="PF13183">
    <property type="entry name" value="Fer4_8"/>
    <property type="match status" value="1"/>
</dbReference>
<feature type="domain" description="4Fe-4S ferredoxin-type" evidence="8">
    <location>
        <begin position="609"/>
        <end position="637"/>
    </location>
</feature>
<evidence type="ECO:0000313" key="11">
    <source>
        <dbReference type="Proteomes" id="UP001500631"/>
    </source>
</evidence>
<keyword evidence="2" id="KW-0285">Flavoprotein</keyword>
<evidence type="ECO:0000256" key="6">
    <source>
        <dbReference type="ARBA" id="ARBA00023004"/>
    </source>
</evidence>
<sequence length="965" mass="108524">MSTFSLENSVKKFITDLAKTNFQGDVDANEAARLVHSVDNSIYEVKPEAVIYPKNSDDVAIVTELLSKPEHHQVNITAKGGGTGTNGQSLNQGIILDLSRHMNQILAFDAEKHQVIVQTGVVKDQLNAFLKPHGFFFAPELSTSNRATIGGMINTDASGQGSYTYGKTSHHVVSLKGYLPNGQFIDTNEIDPLQQQIAGIISPEVDSMNAHFPELNRFVTGYDAKHFFDDENHNLKHLLCGAEGTLAVLTEATLNVLPIPKYSKLVLLSYDDFISALKHSTYLMDAPVTPTSIEIMDDRVVERARNDFIWEVNQQYFEGVDYDRLKAILLVEFNSDDEAELQRSVESFADYMKASNYASLLSSNVLNGDAAIKNIYALRKRAVGLLGNIKGERRTMAFVEDCAVPPESLADFIVEFKAVLDKENLIYGMFGHVDAGVLHVRPALDLKAEDDRERIRRISDQVYDLCVKYKGALWGEHGKGVRSEYCEPYFGEFYPIIRAIKTAFDPHNQMNPGKIAAPLGSDSALYKVDLTPMRGQKDQLITEKMWNEYRRVNFCNGNGACFNYDLHSPMCPSYKATRDRVQSPKGRAVLLKEWERRRCTDQNTPEFEEEIFTALETCLSCGSCTSECPVMINIPNGRSQFVEEYYKTRRRPLVDRILAQAEENAPLMYKMRNITNPLFKLPMTQAIMKKIGLTDATMPQDNGVPALVKAGKLVEWNIADIERLTPESIKDTKNSVIIVPDALTEYFDGKVLKDCVELLHSLGLTVYLAPYQNSGKAYHVLGMRDQFTLSAEKQNKLLLKMAKLNIPMIGIEPPITVLYRKDYKQMFGEAVHVQLVQEFLVGYLSQKDQTVQKELKDKFYLLSHCMEKTAVPNAPSLWQQVFKYFGLGIEVVPTGCCGMSGTFGHLTKQVELSEKIYDQSWRVQIEGIAEKDHVMATGFSCRTQVDRFSKVSALHPISVLNQNLQ</sequence>
<dbReference type="Pfam" id="PF02913">
    <property type="entry name" value="FAD-oxidase_C"/>
    <property type="match status" value="1"/>
</dbReference>
<accession>A0ABP9MLM6</accession>
<feature type="domain" description="FAD-binding PCMH-type" evidence="9">
    <location>
        <begin position="43"/>
        <end position="259"/>
    </location>
</feature>
<dbReference type="SUPFAM" id="SSF46548">
    <property type="entry name" value="alpha-helical ferredoxin"/>
    <property type="match status" value="1"/>
</dbReference>
<dbReference type="SUPFAM" id="SSF55103">
    <property type="entry name" value="FAD-linked oxidases, C-terminal domain"/>
    <property type="match status" value="1"/>
</dbReference>
<dbReference type="InterPro" id="IPR009051">
    <property type="entry name" value="Helical_ferredxn"/>
</dbReference>
<dbReference type="InterPro" id="IPR036318">
    <property type="entry name" value="FAD-bd_PCMH-like_sf"/>
</dbReference>
<evidence type="ECO:0000313" key="10">
    <source>
        <dbReference type="EMBL" id="GAA5098107.1"/>
    </source>
</evidence>
<keyword evidence="5" id="KW-0560">Oxidoreductase</keyword>
<keyword evidence="7" id="KW-0411">Iron-sulfur</keyword>
<dbReference type="EMBL" id="BAABKE010000003">
    <property type="protein sequence ID" value="GAA5098107.1"/>
    <property type="molecule type" value="Genomic_DNA"/>
</dbReference>
<dbReference type="Gene3D" id="3.30.465.10">
    <property type="match status" value="1"/>
</dbReference>
<dbReference type="InterPro" id="IPR016166">
    <property type="entry name" value="FAD-bd_PCMH"/>
</dbReference>
<keyword evidence="11" id="KW-1185">Reference proteome</keyword>
<evidence type="ECO:0000259" key="8">
    <source>
        <dbReference type="PROSITE" id="PS51379"/>
    </source>
</evidence>
<dbReference type="InterPro" id="IPR017896">
    <property type="entry name" value="4Fe4S_Fe-S-bd"/>
</dbReference>
<comment type="cofactor">
    <cofactor evidence="1">
        <name>FAD</name>
        <dbReference type="ChEBI" id="CHEBI:57692"/>
    </cofactor>
</comment>
<dbReference type="InterPro" id="IPR016164">
    <property type="entry name" value="FAD-linked_Oxase-like_C"/>
</dbReference>
<comment type="caution">
    <text evidence="10">The sequence shown here is derived from an EMBL/GenBank/DDBJ whole genome shotgun (WGS) entry which is preliminary data.</text>
</comment>